<protein>
    <submittedName>
        <fullName evidence="2">Uncharacterized protein</fullName>
    </submittedName>
</protein>
<proteinExistence type="predicted"/>
<reference evidence="2 3" key="1">
    <citation type="submission" date="2017-11" db="EMBL/GenBank/DDBJ databases">
        <title>De-novo sequencing of pomegranate (Punica granatum L.) genome.</title>
        <authorList>
            <person name="Akparov Z."/>
            <person name="Amiraslanov A."/>
            <person name="Hajiyeva S."/>
            <person name="Abbasov M."/>
            <person name="Kaur K."/>
            <person name="Hamwieh A."/>
            <person name="Solovyev V."/>
            <person name="Salamov A."/>
            <person name="Braich B."/>
            <person name="Kosarev P."/>
            <person name="Mahmoud A."/>
            <person name="Hajiyev E."/>
            <person name="Babayeva S."/>
            <person name="Izzatullayeva V."/>
            <person name="Mammadov A."/>
            <person name="Mammadov A."/>
            <person name="Sharifova S."/>
            <person name="Ojaghi J."/>
            <person name="Eynullazada K."/>
            <person name="Bayramov B."/>
            <person name="Abdulazimova A."/>
            <person name="Shahmuradov I."/>
        </authorList>
    </citation>
    <scope>NUCLEOTIDE SEQUENCE [LARGE SCALE GENOMIC DNA]</scope>
    <source>
        <strain evidence="3">cv. AG2017</strain>
        <tissue evidence="2">Leaf</tissue>
    </source>
</reference>
<evidence type="ECO:0000313" key="2">
    <source>
        <dbReference type="EMBL" id="PKI51220.1"/>
    </source>
</evidence>
<evidence type="ECO:0000313" key="3">
    <source>
        <dbReference type="Proteomes" id="UP000233551"/>
    </source>
</evidence>
<keyword evidence="3" id="KW-1185">Reference proteome</keyword>
<organism evidence="2 3">
    <name type="scientific">Punica granatum</name>
    <name type="common">Pomegranate</name>
    <dbReference type="NCBI Taxonomy" id="22663"/>
    <lineage>
        <taxon>Eukaryota</taxon>
        <taxon>Viridiplantae</taxon>
        <taxon>Streptophyta</taxon>
        <taxon>Embryophyta</taxon>
        <taxon>Tracheophyta</taxon>
        <taxon>Spermatophyta</taxon>
        <taxon>Magnoliopsida</taxon>
        <taxon>eudicotyledons</taxon>
        <taxon>Gunneridae</taxon>
        <taxon>Pentapetalae</taxon>
        <taxon>rosids</taxon>
        <taxon>malvids</taxon>
        <taxon>Myrtales</taxon>
        <taxon>Lythraceae</taxon>
        <taxon>Punica</taxon>
    </lineage>
</organism>
<dbReference type="EMBL" id="PGOL01002035">
    <property type="protein sequence ID" value="PKI51220.1"/>
    <property type="molecule type" value="Genomic_DNA"/>
</dbReference>
<feature type="region of interest" description="Disordered" evidence="1">
    <location>
        <begin position="110"/>
        <end position="133"/>
    </location>
</feature>
<sequence>MKRLQKKKWHAEARKLRDTREKATAFNHGAVIARLGSFQGIRPNVPPPEPVNTRAISSQARKLRDILIMEAIAHNHAAIIARSNPSPGIRPDVPPSAAKATAFYHGAVVARSGPSPGLRPDVPPPAAEQKLGN</sequence>
<dbReference type="Proteomes" id="UP000233551">
    <property type="component" value="Unassembled WGS sequence"/>
</dbReference>
<accession>A0A2I0J5M7</accession>
<evidence type="ECO:0000256" key="1">
    <source>
        <dbReference type="SAM" id="MobiDB-lite"/>
    </source>
</evidence>
<dbReference type="AlphaFoldDB" id="A0A2I0J5M7"/>
<name>A0A2I0J5M7_PUNGR</name>
<gene>
    <name evidence="2" type="ORF">CRG98_028368</name>
</gene>
<comment type="caution">
    <text evidence="2">The sequence shown here is derived from an EMBL/GenBank/DDBJ whole genome shotgun (WGS) entry which is preliminary data.</text>
</comment>